<evidence type="ECO:0000256" key="4">
    <source>
        <dbReference type="ARBA" id="ARBA00023163"/>
    </source>
</evidence>
<dbReference type="GO" id="GO:0008270">
    <property type="term" value="F:zinc ion binding"/>
    <property type="evidence" value="ECO:0007669"/>
    <property type="project" value="InterPro"/>
</dbReference>
<dbReference type="PANTHER" id="PTHR31845">
    <property type="entry name" value="FINGER DOMAIN PROTEIN, PUTATIVE-RELATED"/>
    <property type="match status" value="1"/>
</dbReference>
<sequence>MAQPLTKTCQTCFRAKIKCASTQQSGKCDRCLRLGRGCVFPPSRRKLGASKAATVPRSLEPGADNRDGAASQSPFASGLLSVEAGQALLQAYMSKMSARFPFVVISERSVDELHAKSPALCLAVVTVAAFDNGNLQRRLGHMFNHLVAERVAGGDFASLDLLQAFLVQLAWAHYQPRPLRHTQYLNLAISIVSDLRLDRPKNTNLWMVDRRETQRGEWSADEIRALAGAYYLASSSSVLMQKLRCFPFCPYILEASQALALQQLSPYDKFIPVMVNMQRIIENVDSLATKHKHTGLNQSFAATVEDLRQELSYLKSSVSFPFMENRILHLQAHTAELLLNQCTTSASVFGLEHLGDGQASQTTSAAFLSWLSESILATKSIIDVCQALMPEELPLVTNLEWIVLYCGLSLGTRLDIVAAQPQIRHATKQLRRLSDIKHILRQVVLRMESSSGDATDESLEQVMHGLAKRVKLLQTWHLDRLPQESGEVEADSMRYTPTHLSSGADCDDFTSPPLTSSIGLTPEDLGATDPLLISELLAGLGQDANCGDFSFTLPQTFD</sequence>
<dbReference type="SMART" id="SM00066">
    <property type="entry name" value="GAL4"/>
    <property type="match status" value="1"/>
</dbReference>
<evidence type="ECO:0000256" key="3">
    <source>
        <dbReference type="ARBA" id="ARBA00023125"/>
    </source>
</evidence>
<dbReference type="OrthoDB" id="5226580at2759"/>
<proteinExistence type="predicted"/>
<keyword evidence="5" id="KW-0539">Nucleus</keyword>
<dbReference type="CDD" id="cd12148">
    <property type="entry name" value="fungal_TF_MHR"/>
    <property type="match status" value="1"/>
</dbReference>
<organism evidence="8 9">
    <name type="scientific">Cordyceps confragosa</name>
    <name type="common">Lecanicillium lecanii</name>
    <dbReference type="NCBI Taxonomy" id="2714763"/>
    <lineage>
        <taxon>Eukaryota</taxon>
        <taxon>Fungi</taxon>
        <taxon>Dikarya</taxon>
        <taxon>Ascomycota</taxon>
        <taxon>Pezizomycotina</taxon>
        <taxon>Sordariomycetes</taxon>
        <taxon>Hypocreomycetidae</taxon>
        <taxon>Hypocreales</taxon>
        <taxon>Cordycipitaceae</taxon>
        <taxon>Akanthomyces</taxon>
    </lineage>
</organism>
<dbReference type="CDD" id="cd00067">
    <property type="entry name" value="GAL4"/>
    <property type="match status" value="1"/>
</dbReference>
<reference evidence="8 9" key="1">
    <citation type="submission" date="2016-03" db="EMBL/GenBank/DDBJ databases">
        <title>Fine-scale spatial genetic structure of a fungal parasite of coffee scale insects.</title>
        <authorList>
            <person name="Jackson D."/>
            <person name="Zemenick K.A."/>
            <person name="Malloure B."/>
            <person name="Quandt C.A."/>
            <person name="James T.Y."/>
        </authorList>
    </citation>
    <scope>NUCLEOTIDE SEQUENCE [LARGE SCALE GENOMIC DNA]</scope>
    <source>
        <strain evidence="8 9">UM487</strain>
    </source>
</reference>
<feature type="region of interest" description="Disordered" evidence="6">
    <location>
        <begin position="49"/>
        <end position="70"/>
    </location>
</feature>
<dbReference type="OMA" id="HLAWAHY"/>
<dbReference type="InterPro" id="IPR001138">
    <property type="entry name" value="Zn2Cys6_DnaBD"/>
</dbReference>
<dbReference type="GO" id="GO:0000976">
    <property type="term" value="F:transcription cis-regulatory region binding"/>
    <property type="evidence" value="ECO:0007669"/>
    <property type="project" value="TreeGrafter"/>
</dbReference>
<accession>A0A179I2T5</accession>
<comment type="subcellular location">
    <subcellularLocation>
        <location evidence="1">Nucleus</location>
    </subcellularLocation>
</comment>
<dbReference type="GO" id="GO:0000981">
    <property type="term" value="F:DNA-binding transcription factor activity, RNA polymerase II-specific"/>
    <property type="evidence" value="ECO:0007669"/>
    <property type="project" value="InterPro"/>
</dbReference>
<dbReference type="PANTHER" id="PTHR31845:SF37">
    <property type="entry name" value="TRANSCRIPTION FACTOR DOMAIN-CONTAINING PROTEIN"/>
    <property type="match status" value="1"/>
</dbReference>
<protein>
    <recommendedName>
        <fullName evidence="7">Zn(2)-C6 fungal-type domain-containing protein</fullName>
    </recommendedName>
</protein>
<dbReference type="InterPro" id="IPR051089">
    <property type="entry name" value="prtT"/>
</dbReference>
<keyword evidence="4" id="KW-0804">Transcription</keyword>
<evidence type="ECO:0000256" key="1">
    <source>
        <dbReference type="ARBA" id="ARBA00004123"/>
    </source>
</evidence>
<dbReference type="InterPro" id="IPR036864">
    <property type="entry name" value="Zn2-C6_fun-type_DNA-bd_sf"/>
</dbReference>
<evidence type="ECO:0000313" key="9">
    <source>
        <dbReference type="Proteomes" id="UP000243081"/>
    </source>
</evidence>
<evidence type="ECO:0000313" key="8">
    <source>
        <dbReference type="EMBL" id="OAQ96161.1"/>
    </source>
</evidence>
<dbReference type="EMBL" id="LUKN01004321">
    <property type="protein sequence ID" value="OAQ96161.1"/>
    <property type="molecule type" value="Genomic_DNA"/>
</dbReference>
<dbReference type="AlphaFoldDB" id="A0A179I2T5"/>
<dbReference type="SUPFAM" id="SSF57701">
    <property type="entry name" value="Zn2/Cys6 DNA-binding domain"/>
    <property type="match status" value="1"/>
</dbReference>
<comment type="caution">
    <text evidence="8">The sequence shown here is derived from an EMBL/GenBank/DDBJ whole genome shotgun (WGS) entry which is preliminary data.</text>
</comment>
<keyword evidence="9" id="KW-1185">Reference proteome</keyword>
<evidence type="ECO:0000256" key="6">
    <source>
        <dbReference type="SAM" id="MobiDB-lite"/>
    </source>
</evidence>
<dbReference type="Proteomes" id="UP000243081">
    <property type="component" value="Unassembled WGS sequence"/>
</dbReference>
<evidence type="ECO:0000256" key="2">
    <source>
        <dbReference type="ARBA" id="ARBA00023015"/>
    </source>
</evidence>
<keyword evidence="3" id="KW-0238">DNA-binding</keyword>
<dbReference type="Gene3D" id="4.10.240.10">
    <property type="entry name" value="Zn(2)-C6 fungal-type DNA-binding domain"/>
    <property type="match status" value="1"/>
</dbReference>
<keyword evidence="2" id="KW-0805">Transcription regulation</keyword>
<gene>
    <name evidence="8" type="ORF">LLEC1_02114</name>
</gene>
<name>A0A179I2T5_CORDF</name>
<evidence type="ECO:0000259" key="7">
    <source>
        <dbReference type="PROSITE" id="PS50048"/>
    </source>
</evidence>
<dbReference type="PROSITE" id="PS50048">
    <property type="entry name" value="ZN2_CY6_FUNGAL_2"/>
    <property type="match status" value="1"/>
</dbReference>
<dbReference type="GO" id="GO:0005634">
    <property type="term" value="C:nucleus"/>
    <property type="evidence" value="ECO:0007669"/>
    <property type="project" value="UniProtKB-SubCell"/>
</dbReference>
<feature type="domain" description="Zn(2)-C6 fungal-type" evidence="7">
    <location>
        <begin position="8"/>
        <end position="40"/>
    </location>
</feature>
<evidence type="ECO:0000256" key="5">
    <source>
        <dbReference type="ARBA" id="ARBA00023242"/>
    </source>
</evidence>